<name>A0A7S4R337_9DINO</name>
<dbReference type="InterPro" id="IPR025799">
    <property type="entry name" value="Arg_MeTrfase"/>
</dbReference>
<feature type="compositionally biased region" description="Acidic residues" evidence="2">
    <location>
        <begin position="1092"/>
        <end position="1101"/>
    </location>
</feature>
<gene>
    <name evidence="3" type="ORF">AMON00008_LOCUS29515</name>
</gene>
<organism evidence="3">
    <name type="scientific">Alexandrium monilatum</name>
    <dbReference type="NCBI Taxonomy" id="311494"/>
    <lineage>
        <taxon>Eukaryota</taxon>
        <taxon>Sar</taxon>
        <taxon>Alveolata</taxon>
        <taxon>Dinophyceae</taxon>
        <taxon>Gonyaulacales</taxon>
        <taxon>Pyrocystaceae</taxon>
        <taxon>Alexandrium</taxon>
    </lineage>
</organism>
<feature type="region of interest" description="Disordered" evidence="2">
    <location>
        <begin position="197"/>
        <end position="267"/>
    </location>
</feature>
<sequence>MLMLRAANGDDAIVGHSSGRWLSDGDFVTSEEGNADPLELGTLGFPRDWPAVYSQNAPLKSLIGKRGRIAAKRVAVAGLPAREDRTPVSGLGFHPLQSFSNAERAAAHVSGISVVQGWAVFERLDRPAGVVFVAERYWWNALPDGRWVDLTPRPHCWQSLLLAEAALGAPKASTVLSGREADIAAQLLRQRFPSRALPGAAAQPAAAPSPEPPTAAASRRPEQQQQQQQQQQRQQQRQKGPLQEAVPATTQADLGPATRLAAGPSERLARPLDYSKWKNIVDSDDDEPGVERTPGAAEPRGPLQDYGVKDLMESSSHSRKQLPPPDYLVGNTGGGGGTNCYLSICKLLDADARKGGATDNSHQLAQAFGKAFRCGLLDDARQRFYREALAAVAPDAFVIVLGLGSALPALLAARRGRGSGVLLEMSTRLAGVAEDLLAENGLSFPVAAVPEGLDKEEPVARAVQQHLPPGAGHVVILTERFANDMLSNGVVPASVAAHSAALTRAPGAKVQHIPQTAELFATPMEIRSERLGDFDIRPFNAFRHTTSNDKADFWWWGVRLDNQPGVRVAVLGPSKTLCGFDFDRSPEIALDEVRRTLRLEITARGRCNAVALWWTARFGGLEYSTRPRLAEAGGGAEGAAPPARPEWKQAVHYLAGETAVFVGDVLELLASITPRFTVRMMQQSPFSVEAPPWICAPMHAKFSATMPILPYHFLMLTDVERLRVYGDGIRAAVRRARERLGRRPRVLDAGCGLGLLGMTAALEGADVWLCEAVGQMRQMCREVVAVNAGAIAERQGLVQLLPPMMSTRLRVGEDVAERFDVVVSEVMDLWCLGEGVIPTMRHACGKLLAEGGEMLPSRLVIFAQPLELLLWGQAERDHRVKLSSLGAGFRTRFSPLRIAQLPHRWLSDEPIPALEIDLRSVPPQPSDGEPNLEGVRLCIRMGGKPALAAKISSATIDHSGMLCGYGIWWAADLGGGHVVTSAPGSPQRSWKQLVRWLEEPRFVSEGEDVQVLACYNENQVNVEDVFMPREMVEQYQEQLQAESADLRSQARAAAVAKAAAAAGARAAGGAAAAPRSGAEPRPRSAAAATPAAEEEDVIEVD</sequence>
<feature type="compositionally biased region" description="Low complexity" evidence="2">
    <location>
        <begin position="214"/>
        <end position="238"/>
    </location>
</feature>
<keyword evidence="1" id="KW-0949">S-adenosyl-L-methionine</keyword>
<accession>A0A7S4R337</accession>
<dbReference type="InterPro" id="IPR029063">
    <property type="entry name" value="SAM-dependent_MTases_sf"/>
</dbReference>
<dbReference type="Gene3D" id="2.70.160.11">
    <property type="entry name" value="Hnrnp arginine n-methyltransferase1"/>
    <property type="match status" value="2"/>
</dbReference>
<feature type="compositionally biased region" description="Low complexity" evidence="2">
    <location>
        <begin position="197"/>
        <end position="206"/>
    </location>
</feature>
<dbReference type="PANTHER" id="PTHR11006">
    <property type="entry name" value="PROTEIN ARGININE N-METHYLTRANSFERASE"/>
    <property type="match status" value="1"/>
</dbReference>
<dbReference type="PANTHER" id="PTHR11006:SF4">
    <property type="entry name" value="PROTEIN ARGININE N-METHYLTRANSFERASE 7"/>
    <property type="match status" value="1"/>
</dbReference>
<feature type="compositionally biased region" description="Low complexity" evidence="2">
    <location>
        <begin position="1066"/>
        <end position="1091"/>
    </location>
</feature>
<dbReference type="SUPFAM" id="SSF53335">
    <property type="entry name" value="S-adenosyl-L-methionine-dependent methyltransferases"/>
    <property type="match status" value="2"/>
</dbReference>
<proteinExistence type="predicted"/>
<dbReference type="AlphaFoldDB" id="A0A7S4R337"/>
<dbReference type="EMBL" id="HBNR01042447">
    <property type="protein sequence ID" value="CAE4602061.1"/>
    <property type="molecule type" value="Transcribed_RNA"/>
</dbReference>
<dbReference type="GO" id="GO:0042054">
    <property type="term" value="F:histone methyltransferase activity"/>
    <property type="evidence" value="ECO:0007669"/>
    <property type="project" value="TreeGrafter"/>
</dbReference>
<dbReference type="Gene3D" id="3.40.50.150">
    <property type="entry name" value="Vaccinia Virus protein VP39"/>
    <property type="match status" value="2"/>
</dbReference>
<evidence type="ECO:0000256" key="1">
    <source>
        <dbReference type="ARBA" id="ARBA00022691"/>
    </source>
</evidence>
<evidence type="ECO:0000256" key="2">
    <source>
        <dbReference type="SAM" id="MobiDB-lite"/>
    </source>
</evidence>
<protein>
    <submittedName>
        <fullName evidence="3">Uncharacterized protein</fullName>
    </submittedName>
</protein>
<reference evidence="3" key="1">
    <citation type="submission" date="2021-01" db="EMBL/GenBank/DDBJ databases">
        <authorList>
            <person name="Corre E."/>
            <person name="Pelletier E."/>
            <person name="Niang G."/>
            <person name="Scheremetjew M."/>
            <person name="Finn R."/>
            <person name="Kale V."/>
            <person name="Holt S."/>
            <person name="Cochrane G."/>
            <person name="Meng A."/>
            <person name="Brown T."/>
            <person name="Cohen L."/>
        </authorList>
    </citation>
    <scope>NUCLEOTIDE SEQUENCE</scope>
    <source>
        <strain evidence="3">CCMP3105</strain>
    </source>
</reference>
<evidence type="ECO:0000313" key="3">
    <source>
        <dbReference type="EMBL" id="CAE4602061.1"/>
    </source>
</evidence>
<feature type="region of interest" description="Disordered" evidence="2">
    <location>
        <begin position="1066"/>
        <end position="1101"/>
    </location>
</feature>
<dbReference type="GO" id="GO:0016274">
    <property type="term" value="F:protein-arginine N-methyltransferase activity"/>
    <property type="evidence" value="ECO:0007669"/>
    <property type="project" value="InterPro"/>
</dbReference>
<feature type="region of interest" description="Disordered" evidence="2">
    <location>
        <begin position="279"/>
        <end position="307"/>
    </location>
</feature>